<dbReference type="PROSITE" id="PS51296">
    <property type="entry name" value="RIESKE"/>
    <property type="match status" value="1"/>
</dbReference>
<keyword evidence="1" id="KW-0001">2Fe-2S</keyword>
<reference evidence="7 10" key="2">
    <citation type="submission" date="2018-03" db="EMBL/GenBank/DDBJ databases">
        <title>Genomic Encyclopedia of Archaeal and Bacterial Type Strains, Phase II (KMG-II): from individual species to whole genera.</title>
        <authorList>
            <person name="Goeker M."/>
        </authorList>
    </citation>
    <scope>NUCLEOTIDE SEQUENCE [LARGE SCALE GENOMIC DNA]</scope>
    <source>
        <strain evidence="7 10">DSM 29956</strain>
    </source>
</reference>
<keyword evidence="5" id="KW-1015">Disulfide bond</keyword>
<dbReference type="EMBL" id="PYGB01000006">
    <property type="protein sequence ID" value="PSK86000.1"/>
    <property type="molecule type" value="Genomic_DNA"/>
</dbReference>
<keyword evidence="2" id="KW-0479">Metal-binding</keyword>
<keyword evidence="10" id="KW-1185">Reference proteome</keyword>
<dbReference type="RefSeq" id="WP_085896707.1">
    <property type="nucleotide sequence ID" value="NZ_FWFY01000006.1"/>
</dbReference>
<evidence type="ECO:0000313" key="10">
    <source>
        <dbReference type="Proteomes" id="UP000240624"/>
    </source>
</evidence>
<feature type="domain" description="Rieske" evidence="6">
    <location>
        <begin position="3"/>
        <end position="98"/>
    </location>
</feature>
<keyword evidence="3" id="KW-0408">Iron</keyword>
<dbReference type="GO" id="GO:0016020">
    <property type="term" value="C:membrane"/>
    <property type="evidence" value="ECO:0007669"/>
    <property type="project" value="InterPro"/>
</dbReference>
<dbReference type="InterPro" id="IPR005805">
    <property type="entry name" value="Rieske_Fe-S_prot_C"/>
</dbReference>
<dbReference type="InterPro" id="IPR036922">
    <property type="entry name" value="Rieske_2Fe-2S_sf"/>
</dbReference>
<dbReference type="Proteomes" id="UP000240624">
    <property type="component" value="Unassembled WGS sequence"/>
</dbReference>
<keyword evidence="8" id="KW-0560">Oxidoreductase</keyword>
<evidence type="ECO:0000256" key="4">
    <source>
        <dbReference type="ARBA" id="ARBA00023014"/>
    </source>
</evidence>
<accession>A0A1X6ZH93</accession>
<evidence type="ECO:0000259" key="6">
    <source>
        <dbReference type="PROSITE" id="PS51296"/>
    </source>
</evidence>
<dbReference type="AlphaFoldDB" id="A0A1X6ZH93"/>
<organism evidence="8 9">
    <name type="scientific">Limimaricola soesokkakensis</name>
    <dbReference type="NCBI Taxonomy" id="1343159"/>
    <lineage>
        <taxon>Bacteria</taxon>
        <taxon>Pseudomonadati</taxon>
        <taxon>Pseudomonadota</taxon>
        <taxon>Alphaproteobacteria</taxon>
        <taxon>Rhodobacterales</taxon>
        <taxon>Paracoccaceae</taxon>
        <taxon>Limimaricola</taxon>
    </lineage>
</organism>
<evidence type="ECO:0000313" key="9">
    <source>
        <dbReference type="Proteomes" id="UP000193495"/>
    </source>
</evidence>
<dbReference type="GO" id="GO:0046872">
    <property type="term" value="F:metal ion binding"/>
    <property type="evidence" value="ECO:0007669"/>
    <property type="project" value="UniProtKB-KW"/>
</dbReference>
<dbReference type="Pfam" id="PF00355">
    <property type="entry name" value="Rieske"/>
    <property type="match status" value="1"/>
</dbReference>
<protein>
    <submittedName>
        <fullName evidence="7">3-phenylpropionate/trans-cinnamate dioxygenase ferredoxin subunit/anthranilate 1,2-dioxygenase ferredoxin subunit</fullName>
    </submittedName>
    <submittedName>
        <fullName evidence="8">Cytochrome b6-f complex iron-sulfur subunit</fullName>
        <ecNumber evidence="8">1.10.9.1</ecNumber>
    </submittedName>
</protein>
<evidence type="ECO:0000256" key="1">
    <source>
        <dbReference type="ARBA" id="ARBA00022714"/>
    </source>
</evidence>
<keyword evidence="4" id="KW-0411">Iron-sulfur</keyword>
<gene>
    <name evidence="8" type="primary">petC_2</name>
    <name evidence="7" type="ORF">CLV79_1066</name>
    <name evidence="8" type="ORF">LOS8367_02374</name>
</gene>
<dbReference type="CDD" id="cd03467">
    <property type="entry name" value="Rieske"/>
    <property type="match status" value="1"/>
</dbReference>
<dbReference type="GO" id="GO:0051213">
    <property type="term" value="F:dioxygenase activity"/>
    <property type="evidence" value="ECO:0007669"/>
    <property type="project" value="UniProtKB-KW"/>
</dbReference>
<dbReference type="GO" id="GO:0051537">
    <property type="term" value="F:2 iron, 2 sulfur cluster binding"/>
    <property type="evidence" value="ECO:0007669"/>
    <property type="project" value="UniProtKB-KW"/>
</dbReference>
<name>A0A1X6ZH93_9RHOB</name>
<sequence length="104" mass="11678">MKHVICNLAEVPAEGEARVFPFFGREVQVWRRGDRIRAAANTCLHLGGPLECKDGAFVCPWHGARFDMADGRHMDGPAPANARLMFLPTRIEGEELVYVWEEPS</sequence>
<evidence type="ECO:0000313" key="8">
    <source>
        <dbReference type="EMBL" id="SLN51602.1"/>
    </source>
</evidence>
<keyword evidence="7" id="KW-0223">Dioxygenase</keyword>
<evidence type="ECO:0000313" key="7">
    <source>
        <dbReference type="EMBL" id="PSK86000.1"/>
    </source>
</evidence>
<reference evidence="8 9" key="1">
    <citation type="submission" date="2017-03" db="EMBL/GenBank/DDBJ databases">
        <authorList>
            <person name="Afonso C.L."/>
            <person name="Miller P.J."/>
            <person name="Scott M.A."/>
            <person name="Spackman E."/>
            <person name="Goraichik I."/>
            <person name="Dimitrov K.M."/>
            <person name="Suarez D.L."/>
            <person name="Swayne D.E."/>
        </authorList>
    </citation>
    <scope>NUCLEOTIDE SEQUENCE [LARGE SCALE GENOMIC DNA]</scope>
    <source>
        <strain evidence="8 9">CECT 8367</strain>
    </source>
</reference>
<dbReference type="EMBL" id="FWFY01000006">
    <property type="protein sequence ID" value="SLN51602.1"/>
    <property type="molecule type" value="Genomic_DNA"/>
</dbReference>
<evidence type="ECO:0000256" key="2">
    <source>
        <dbReference type="ARBA" id="ARBA00022723"/>
    </source>
</evidence>
<dbReference type="Proteomes" id="UP000193495">
    <property type="component" value="Unassembled WGS sequence"/>
</dbReference>
<dbReference type="SUPFAM" id="SSF50022">
    <property type="entry name" value="ISP domain"/>
    <property type="match status" value="1"/>
</dbReference>
<dbReference type="Gene3D" id="2.102.10.10">
    <property type="entry name" value="Rieske [2Fe-2S] iron-sulphur domain"/>
    <property type="match status" value="1"/>
</dbReference>
<evidence type="ECO:0000256" key="3">
    <source>
        <dbReference type="ARBA" id="ARBA00023004"/>
    </source>
</evidence>
<dbReference type="InterPro" id="IPR017941">
    <property type="entry name" value="Rieske_2Fe-2S"/>
</dbReference>
<evidence type="ECO:0000256" key="5">
    <source>
        <dbReference type="ARBA" id="ARBA00023157"/>
    </source>
</evidence>
<proteinExistence type="predicted"/>
<dbReference type="PRINTS" id="PR00162">
    <property type="entry name" value="RIESKE"/>
</dbReference>
<dbReference type="OrthoDB" id="9794175at2"/>
<dbReference type="EC" id="1.10.9.1" evidence="8"/>